<evidence type="ECO:0000256" key="1">
    <source>
        <dbReference type="SAM" id="SignalP"/>
    </source>
</evidence>
<dbReference type="AlphaFoldDB" id="A0A0E9Y000"/>
<feature type="signal peptide" evidence="1">
    <location>
        <begin position="1"/>
        <end position="17"/>
    </location>
</feature>
<reference evidence="2" key="1">
    <citation type="submission" date="2014-11" db="EMBL/GenBank/DDBJ databases">
        <authorList>
            <person name="Amaro Gonzalez C."/>
        </authorList>
    </citation>
    <scope>NUCLEOTIDE SEQUENCE</scope>
</reference>
<reference evidence="2" key="2">
    <citation type="journal article" date="2015" name="Fish Shellfish Immunol.">
        <title>Early steps in the European eel (Anguilla anguilla)-Vibrio vulnificus interaction in the gills: Role of the RtxA13 toxin.</title>
        <authorList>
            <person name="Callol A."/>
            <person name="Pajuelo D."/>
            <person name="Ebbesson L."/>
            <person name="Teles M."/>
            <person name="MacKenzie S."/>
            <person name="Amaro C."/>
        </authorList>
    </citation>
    <scope>NUCLEOTIDE SEQUENCE</scope>
</reference>
<evidence type="ECO:0008006" key="3">
    <source>
        <dbReference type="Google" id="ProtNLM"/>
    </source>
</evidence>
<accession>A0A0E9Y000</accession>
<protein>
    <recommendedName>
        <fullName evidence="3">EB domain-containing protein</fullName>
    </recommendedName>
</protein>
<organism evidence="2">
    <name type="scientific">Anguilla anguilla</name>
    <name type="common">European freshwater eel</name>
    <name type="synonym">Muraena anguilla</name>
    <dbReference type="NCBI Taxonomy" id="7936"/>
    <lineage>
        <taxon>Eukaryota</taxon>
        <taxon>Metazoa</taxon>
        <taxon>Chordata</taxon>
        <taxon>Craniata</taxon>
        <taxon>Vertebrata</taxon>
        <taxon>Euteleostomi</taxon>
        <taxon>Actinopterygii</taxon>
        <taxon>Neopterygii</taxon>
        <taxon>Teleostei</taxon>
        <taxon>Anguilliformes</taxon>
        <taxon>Anguillidae</taxon>
        <taxon>Anguilla</taxon>
    </lineage>
</organism>
<evidence type="ECO:0000313" key="2">
    <source>
        <dbReference type="EMBL" id="JAI07436.1"/>
    </source>
</evidence>
<proteinExistence type="predicted"/>
<keyword evidence="1" id="KW-0732">Signal</keyword>
<name>A0A0E9Y000_ANGAN</name>
<feature type="chain" id="PRO_5002435436" description="EB domain-containing protein" evidence="1">
    <location>
        <begin position="18"/>
        <end position="93"/>
    </location>
</feature>
<sequence>MQIGGFLLLIYFQHIGATPENCKKKSPCDALVCFPTRGSSEPACPSTSQTGLCRIDGSCIEYKCDAALTCNCKEIQVELADLTECPRKYEAPL</sequence>
<dbReference type="EMBL" id="GBXM01001142">
    <property type="protein sequence ID" value="JAI07436.1"/>
    <property type="molecule type" value="Transcribed_RNA"/>
</dbReference>